<proteinExistence type="predicted"/>
<dbReference type="PANTHER" id="PTHR13169:SF0">
    <property type="entry name" value="UBIQUITIN-LIKE PROTEIN 3"/>
    <property type="match status" value="1"/>
</dbReference>
<dbReference type="Pfam" id="PF13881">
    <property type="entry name" value="Rad60-SLD_2"/>
    <property type="match status" value="1"/>
</dbReference>
<dbReference type="AlphaFoldDB" id="A0A4T0FTQ6"/>
<accession>A0A4T0FTQ6</accession>
<comment type="caution">
    <text evidence="2">The sequence shown here is derived from an EMBL/GenBank/DDBJ whole genome shotgun (WGS) entry which is preliminary data.</text>
</comment>
<gene>
    <name evidence="2" type="ORF">E3P99_01242</name>
</gene>
<dbReference type="OrthoDB" id="1043111at2759"/>
<evidence type="ECO:0000259" key="1">
    <source>
        <dbReference type="PROSITE" id="PS50053"/>
    </source>
</evidence>
<dbReference type="Proteomes" id="UP000310189">
    <property type="component" value="Unassembled WGS sequence"/>
</dbReference>
<dbReference type="InterPro" id="IPR040015">
    <property type="entry name" value="UBL3-like"/>
</dbReference>
<protein>
    <recommendedName>
        <fullName evidence="1">Ubiquitin-like domain-containing protein</fullName>
    </recommendedName>
</protein>
<keyword evidence="3" id="KW-1185">Reference proteome</keyword>
<dbReference type="SUPFAM" id="SSF54236">
    <property type="entry name" value="Ubiquitin-like"/>
    <property type="match status" value="1"/>
</dbReference>
<dbReference type="InterPro" id="IPR039540">
    <property type="entry name" value="UBL3-like_ubiquitin_dom"/>
</dbReference>
<reference evidence="2 3" key="1">
    <citation type="submission" date="2019-03" db="EMBL/GenBank/DDBJ databases">
        <title>Sequencing 23 genomes of Wallemia ichthyophaga.</title>
        <authorList>
            <person name="Gostincar C."/>
        </authorList>
    </citation>
    <scope>NUCLEOTIDE SEQUENCE [LARGE SCALE GENOMIC DNA]</scope>
    <source>
        <strain evidence="2 3">EXF-5753</strain>
    </source>
</reference>
<dbReference type="EMBL" id="SPNW01000014">
    <property type="protein sequence ID" value="TIA91094.1"/>
    <property type="molecule type" value="Genomic_DNA"/>
</dbReference>
<dbReference type="InterPro" id="IPR029071">
    <property type="entry name" value="Ubiquitin-like_domsf"/>
</dbReference>
<evidence type="ECO:0000313" key="3">
    <source>
        <dbReference type="Proteomes" id="UP000310189"/>
    </source>
</evidence>
<dbReference type="PANTHER" id="PTHR13169">
    <property type="entry name" value="UBIQUITIN-LIKE PROTEIN 3 HCG-1 PROTEIN"/>
    <property type="match status" value="1"/>
</dbReference>
<evidence type="ECO:0000313" key="2">
    <source>
        <dbReference type="EMBL" id="TIA91094.1"/>
    </source>
</evidence>
<dbReference type="InterPro" id="IPR000626">
    <property type="entry name" value="Ubiquitin-like_dom"/>
</dbReference>
<feature type="domain" description="Ubiquitin-like" evidence="1">
    <location>
        <begin position="6"/>
        <end position="71"/>
    </location>
</feature>
<dbReference type="PROSITE" id="PS50053">
    <property type="entry name" value="UBIQUITIN_2"/>
    <property type="match status" value="1"/>
</dbReference>
<organism evidence="2 3">
    <name type="scientific">Wallemia hederae</name>
    <dbReference type="NCBI Taxonomy" id="1540922"/>
    <lineage>
        <taxon>Eukaryota</taxon>
        <taxon>Fungi</taxon>
        <taxon>Dikarya</taxon>
        <taxon>Basidiomycota</taxon>
        <taxon>Wallemiomycotina</taxon>
        <taxon>Wallemiomycetes</taxon>
        <taxon>Wallemiales</taxon>
        <taxon>Wallemiaceae</taxon>
        <taxon>Wallemia</taxon>
    </lineage>
</organism>
<sequence>MRRYKLRLILHTDESCLVEYDGTDTSTIIDLKEYLVGNWPAELKARANDSSQIRLIHYGKLLQDNTPLSQFFNASQIVTFHLSLRPPQSSSSKSRSRCCNIL</sequence>
<name>A0A4T0FTQ6_9BASI</name>
<dbReference type="Gene3D" id="3.10.20.90">
    <property type="entry name" value="Phosphatidylinositol 3-kinase Catalytic Subunit, Chain A, domain 1"/>
    <property type="match status" value="1"/>
</dbReference>